<dbReference type="EMBL" id="JBEPMA010000001">
    <property type="protein sequence ID" value="MET3616536.1"/>
    <property type="molecule type" value="Genomic_DNA"/>
</dbReference>
<protein>
    <submittedName>
        <fullName evidence="2">DNA repair ATPase RecN</fullName>
    </submittedName>
</protein>
<dbReference type="PANTHER" id="PTHR41259">
    <property type="entry name" value="DOUBLE-STRAND BREAK REPAIR RAD50 ATPASE, PUTATIVE-RELATED"/>
    <property type="match status" value="1"/>
</dbReference>
<name>A0ABV2J6Z9_9FIRM</name>
<organism evidence="2 3">
    <name type="scientific">Peptoniphilus olsenii</name>
    <dbReference type="NCBI Taxonomy" id="411570"/>
    <lineage>
        <taxon>Bacteria</taxon>
        <taxon>Bacillati</taxon>
        <taxon>Bacillota</taxon>
        <taxon>Tissierellia</taxon>
        <taxon>Tissierellales</taxon>
        <taxon>Peptoniphilaceae</taxon>
        <taxon>Peptoniphilus</taxon>
    </lineage>
</organism>
<comment type="caution">
    <text evidence="2">The sequence shown here is derived from an EMBL/GenBank/DDBJ whole genome shotgun (WGS) entry which is preliminary data.</text>
</comment>
<dbReference type="Proteomes" id="UP001549162">
    <property type="component" value="Unassembled WGS sequence"/>
</dbReference>
<dbReference type="Gene3D" id="3.40.50.300">
    <property type="entry name" value="P-loop containing nucleotide triphosphate hydrolases"/>
    <property type="match status" value="1"/>
</dbReference>
<evidence type="ECO:0000313" key="3">
    <source>
        <dbReference type="Proteomes" id="UP001549162"/>
    </source>
</evidence>
<accession>A0ABV2J6Z9</accession>
<evidence type="ECO:0000256" key="1">
    <source>
        <dbReference type="SAM" id="Coils"/>
    </source>
</evidence>
<gene>
    <name evidence="2" type="ORF">ABID14_000156</name>
</gene>
<evidence type="ECO:0000313" key="2">
    <source>
        <dbReference type="EMBL" id="MET3616536.1"/>
    </source>
</evidence>
<sequence length="224" mass="25510">MNSLKQLDDNLNKLNEKIFSEQGKIDILKENLNEIESKLKNIAEYSETLSKVKILFEKTAEYAREQSKKQVEDLVTKCLEFIFETDIEFLIELSTSRDIPVADFFVQNNYPEGYSVKAKPELSSGGGVVDIVSLALRIAFIQIHQPRLDGPIILDEPGKHVSDDYIFNLGEFLKKSSTLFNRQIIMVTHNPHLSQISDKSFNVSIKNGITEVNENNQEEDNLIS</sequence>
<dbReference type="SUPFAM" id="SSF52540">
    <property type="entry name" value="P-loop containing nucleoside triphosphate hydrolases"/>
    <property type="match status" value="1"/>
</dbReference>
<reference evidence="2 3" key="1">
    <citation type="submission" date="2024-06" db="EMBL/GenBank/DDBJ databases">
        <title>Genomic Encyclopedia of Type Strains, Phase IV (KMG-IV): sequencing the most valuable type-strain genomes for metagenomic binning, comparative biology and taxonomic classification.</title>
        <authorList>
            <person name="Goeker M."/>
        </authorList>
    </citation>
    <scope>NUCLEOTIDE SEQUENCE [LARGE SCALE GENOMIC DNA]</scope>
    <source>
        <strain evidence="2 3">DSM 21460</strain>
    </source>
</reference>
<dbReference type="PANTHER" id="PTHR41259:SF1">
    <property type="entry name" value="DOUBLE-STRAND BREAK REPAIR RAD50 ATPASE, PUTATIVE-RELATED"/>
    <property type="match status" value="1"/>
</dbReference>
<proteinExistence type="predicted"/>
<keyword evidence="1" id="KW-0175">Coiled coil</keyword>
<dbReference type="InterPro" id="IPR027417">
    <property type="entry name" value="P-loop_NTPase"/>
</dbReference>
<dbReference type="RefSeq" id="WP_354366543.1">
    <property type="nucleotide sequence ID" value="NZ_JBEPMA010000001.1"/>
</dbReference>
<feature type="coiled-coil region" evidence="1">
    <location>
        <begin position="4"/>
        <end position="48"/>
    </location>
</feature>
<keyword evidence="3" id="KW-1185">Reference proteome</keyword>